<keyword evidence="2" id="KW-0472">Membrane</keyword>
<proteinExistence type="predicted"/>
<feature type="transmembrane region" description="Helical" evidence="2">
    <location>
        <begin position="51"/>
        <end position="70"/>
    </location>
</feature>
<organism evidence="3 4">
    <name type="scientific">Gymnopilus junonius</name>
    <name type="common">Spectacular rustgill mushroom</name>
    <name type="synonym">Gymnopilus spectabilis subsp. junonius</name>
    <dbReference type="NCBI Taxonomy" id="109634"/>
    <lineage>
        <taxon>Eukaryota</taxon>
        <taxon>Fungi</taxon>
        <taxon>Dikarya</taxon>
        <taxon>Basidiomycota</taxon>
        <taxon>Agaricomycotina</taxon>
        <taxon>Agaricomycetes</taxon>
        <taxon>Agaricomycetidae</taxon>
        <taxon>Agaricales</taxon>
        <taxon>Agaricineae</taxon>
        <taxon>Hymenogastraceae</taxon>
        <taxon>Gymnopilus</taxon>
    </lineage>
</organism>
<keyword evidence="4" id="KW-1185">Reference proteome</keyword>
<keyword evidence="2" id="KW-1133">Transmembrane helix</keyword>
<protein>
    <submittedName>
        <fullName evidence="3">Uncharacterized protein</fullName>
    </submittedName>
</protein>
<feature type="transmembrane region" description="Helical" evidence="2">
    <location>
        <begin position="26"/>
        <end position="44"/>
    </location>
</feature>
<dbReference type="AlphaFoldDB" id="A0A9P5NCZ0"/>
<sequence>MASGLPPSSIQEGALSVTSNVLLTETLLLGVYTVVYLETVYIYLTKKESQQGFIIGTITLLYIVFVVEIGTQWESNKRAFINNGNSQTSVFIAVIAIPSWATPVTDICGLRFGTRTIGRNATQSEEDGSDTGIGDSHSFQESESSNEKQER</sequence>
<accession>A0A9P5NCZ0</accession>
<reference evidence="3" key="1">
    <citation type="submission" date="2020-11" db="EMBL/GenBank/DDBJ databases">
        <authorList>
            <consortium name="DOE Joint Genome Institute"/>
            <person name="Ahrendt S."/>
            <person name="Riley R."/>
            <person name="Andreopoulos W."/>
            <person name="LaButti K."/>
            <person name="Pangilinan J."/>
            <person name="Ruiz-duenas F.J."/>
            <person name="Barrasa J.M."/>
            <person name="Sanchez-Garcia M."/>
            <person name="Camarero S."/>
            <person name="Miyauchi S."/>
            <person name="Serrano A."/>
            <person name="Linde D."/>
            <person name="Babiker R."/>
            <person name="Drula E."/>
            <person name="Ayuso-Fernandez I."/>
            <person name="Pacheco R."/>
            <person name="Padilla G."/>
            <person name="Ferreira P."/>
            <person name="Barriuso J."/>
            <person name="Kellner H."/>
            <person name="Castanera R."/>
            <person name="Alfaro M."/>
            <person name="Ramirez L."/>
            <person name="Pisabarro A.G."/>
            <person name="Kuo A."/>
            <person name="Tritt A."/>
            <person name="Lipzen A."/>
            <person name="He G."/>
            <person name="Yan M."/>
            <person name="Ng V."/>
            <person name="Cullen D."/>
            <person name="Martin F."/>
            <person name="Rosso M.-N."/>
            <person name="Henrissat B."/>
            <person name="Hibbett D."/>
            <person name="Martinez A.T."/>
            <person name="Grigoriev I.V."/>
        </authorList>
    </citation>
    <scope>NUCLEOTIDE SEQUENCE</scope>
    <source>
        <strain evidence="3">AH 44721</strain>
    </source>
</reference>
<evidence type="ECO:0000313" key="4">
    <source>
        <dbReference type="Proteomes" id="UP000724874"/>
    </source>
</evidence>
<gene>
    <name evidence="3" type="ORF">CPB84DRAFT_1751475</name>
</gene>
<evidence type="ECO:0000256" key="1">
    <source>
        <dbReference type="SAM" id="MobiDB-lite"/>
    </source>
</evidence>
<evidence type="ECO:0000313" key="3">
    <source>
        <dbReference type="EMBL" id="KAF8880231.1"/>
    </source>
</evidence>
<keyword evidence="2" id="KW-0812">Transmembrane</keyword>
<evidence type="ECO:0000256" key="2">
    <source>
        <dbReference type="SAM" id="Phobius"/>
    </source>
</evidence>
<comment type="caution">
    <text evidence="3">The sequence shown here is derived from an EMBL/GenBank/DDBJ whole genome shotgun (WGS) entry which is preliminary data.</text>
</comment>
<dbReference type="EMBL" id="JADNYJ010000142">
    <property type="protein sequence ID" value="KAF8880231.1"/>
    <property type="molecule type" value="Genomic_DNA"/>
</dbReference>
<feature type="transmembrane region" description="Helical" evidence="2">
    <location>
        <begin position="90"/>
        <end position="110"/>
    </location>
</feature>
<name>A0A9P5NCZ0_GYMJU</name>
<dbReference type="Proteomes" id="UP000724874">
    <property type="component" value="Unassembled WGS sequence"/>
</dbReference>
<feature type="region of interest" description="Disordered" evidence="1">
    <location>
        <begin position="119"/>
        <end position="151"/>
    </location>
</feature>